<accession>A0ABS1UVL9</accession>
<evidence type="ECO:0000256" key="1">
    <source>
        <dbReference type="SAM" id="MobiDB-lite"/>
    </source>
</evidence>
<reference evidence="2 3" key="1">
    <citation type="submission" date="2021-01" db="EMBL/GenBank/DDBJ databases">
        <title>Genome sequencing of Micromonospora fiedleri MG-37.</title>
        <authorList>
            <person name="Moreland P.E.J."/>
            <person name="Stach J.E.M."/>
        </authorList>
    </citation>
    <scope>NUCLEOTIDE SEQUENCE [LARGE SCALE GENOMIC DNA]</scope>
    <source>
        <strain evidence="2 3">MG-37</strain>
    </source>
</reference>
<name>A0ABS1UVL9_9ACTN</name>
<evidence type="ECO:0000313" key="3">
    <source>
        <dbReference type="Proteomes" id="UP000661193"/>
    </source>
</evidence>
<keyword evidence="3" id="KW-1185">Reference proteome</keyword>
<gene>
    <name evidence="2" type="ORF">JMF97_27350</name>
</gene>
<organism evidence="2 3">
    <name type="scientific">Micromonospora fiedleri</name>
    <dbReference type="NCBI Taxonomy" id="1157498"/>
    <lineage>
        <taxon>Bacteria</taxon>
        <taxon>Bacillati</taxon>
        <taxon>Actinomycetota</taxon>
        <taxon>Actinomycetes</taxon>
        <taxon>Micromonosporales</taxon>
        <taxon>Micromonosporaceae</taxon>
        <taxon>Micromonospora</taxon>
    </lineage>
</organism>
<feature type="compositionally biased region" description="Basic residues" evidence="1">
    <location>
        <begin position="1"/>
        <end position="14"/>
    </location>
</feature>
<proteinExistence type="predicted"/>
<protein>
    <submittedName>
        <fullName evidence="2">Uncharacterized protein</fullName>
    </submittedName>
</protein>
<evidence type="ECO:0000313" key="2">
    <source>
        <dbReference type="EMBL" id="MBL6279879.1"/>
    </source>
</evidence>
<dbReference type="EMBL" id="JAETXL010000012">
    <property type="protein sequence ID" value="MBL6279879.1"/>
    <property type="molecule type" value="Genomic_DNA"/>
</dbReference>
<sequence length="67" mass="7465">MACRHPRLPAHRAAGRAPAPPPLPGDDDGRPDTHRTQRFRHVPAASAAHRESRTVGLNRLARRHVLR</sequence>
<feature type="region of interest" description="Disordered" evidence="1">
    <location>
        <begin position="1"/>
        <end position="67"/>
    </location>
</feature>
<comment type="caution">
    <text evidence="2">The sequence shown here is derived from an EMBL/GenBank/DDBJ whole genome shotgun (WGS) entry which is preliminary data.</text>
</comment>
<dbReference type="RefSeq" id="WP_203224138.1">
    <property type="nucleotide sequence ID" value="NZ_JAETXL010000012.1"/>
</dbReference>
<dbReference type="Proteomes" id="UP000661193">
    <property type="component" value="Unassembled WGS sequence"/>
</dbReference>